<dbReference type="SMART" id="SM00408">
    <property type="entry name" value="IGc2"/>
    <property type="match status" value="7"/>
</dbReference>
<evidence type="ECO:0000259" key="8">
    <source>
        <dbReference type="PROSITE" id="PS50835"/>
    </source>
</evidence>
<dbReference type="Pfam" id="PF13895">
    <property type="entry name" value="Ig_2"/>
    <property type="match status" value="3"/>
</dbReference>
<dbReference type="Proteomes" id="UP001501920">
    <property type="component" value="Chromosome 17"/>
</dbReference>
<keyword evidence="7" id="KW-0732">Signal</keyword>
<evidence type="ECO:0000256" key="1">
    <source>
        <dbReference type="ARBA" id="ARBA00040106"/>
    </source>
</evidence>
<evidence type="ECO:0000256" key="5">
    <source>
        <dbReference type="SAM" id="MobiDB-lite"/>
    </source>
</evidence>
<dbReference type="PROSITE" id="PS50835">
    <property type="entry name" value="IG_LIKE"/>
    <property type="match status" value="6"/>
</dbReference>
<protein>
    <recommendedName>
        <fullName evidence="1">B-cell receptor CD22</fullName>
    </recommendedName>
    <alternativeName>
        <fullName evidence="2">Sialic acid-binding Ig-like lectin 2</fullName>
    </alternativeName>
</protein>
<feature type="transmembrane region" description="Helical" evidence="6">
    <location>
        <begin position="785"/>
        <end position="806"/>
    </location>
</feature>
<keyword evidence="10" id="KW-1185">Reference proteome</keyword>
<feature type="domain" description="Ig-like" evidence="8">
    <location>
        <begin position="606"/>
        <end position="689"/>
    </location>
</feature>
<dbReference type="SMART" id="SM00409">
    <property type="entry name" value="IG"/>
    <property type="match status" value="8"/>
</dbReference>
<keyword evidence="6" id="KW-1133">Transmembrane helix</keyword>
<feature type="chain" id="PRO_5043332789" description="B-cell receptor CD22" evidence="7">
    <location>
        <begin position="24"/>
        <end position="1019"/>
    </location>
</feature>
<feature type="domain" description="Ig-like" evidence="8">
    <location>
        <begin position="24"/>
        <end position="125"/>
    </location>
</feature>
<reference evidence="9 10" key="1">
    <citation type="submission" date="2020-10" db="EMBL/GenBank/DDBJ databases">
        <title>Pygocentrus nattereri (red-bellied piranha) genome, fPygNat1, primary haplotype.</title>
        <authorList>
            <person name="Myers G."/>
            <person name="Meyer A."/>
            <person name="Karagic N."/>
            <person name="Pippel M."/>
            <person name="Winkler S."/>
            <person name="Tracey A."/>
            <person name="Wood J."/>
            <person name="Formenti G."/>
            <person name="Howe K."/>
            <person name="Fedrigo O."/>
            <person name="Jarvis E.D."/>
        </authorList>
    </citation>
    <scope>NUCLEOTIDE SEQUENCE [LARGE SCALE GENOMIC DNA]</scope>
</reference>
<dbReference type="InterPro" id="IPR003598">
    <property type="entry name" value="Ig_sub2"/>
</dbReference>
<keyword evidence="6" id="KW-0812">Transmembrane</keyword>
<keyword evidence="6" id="KW-0472">Membrane</keyword>
<feature type="domain" description="Ig-like" evidence="8">
    <location>
        <begin position="419"/>
        <end position="601"/>
    </location>
</feature>
<evidence type="ECO:0000256" key="7">
    <source>
        <dbReference type="SAM" id="SignalP"/>
    </source>
</evidence>
<dbReference type="PANTHER" id="PTHR46013:SF8">
    <property type="entry name" value="B-CELL RECEPTOR CD22-RELATED"/>
    <property type="match status" value="1"/>
</dbReference>
<evidence type="ECO:0000313" key="10">
    <source>
        <dbReference type="Proteomes" id="UP001501920"/>
    </source>
</evidence>
<dbReference type="Ensembl" id="ENSPNAT00000010911.2">
    <property type="protein sequence ID" value="ENSPNAP00000002160.2"/>
    <property type="gene ID" value="ENSPNAG00000008612.2"/>
</dbReference>
<dbReference type="GeneTree" id="ENSGT00940000165428"/>
<reference evidence="9" key="2">
    <citation type="submission" date="2025-08" db="UniProtKB">
        <authorList>
            <consortium name="Ensembl"/>
        </authorList>
    </citation>
    <scope>IDENTIFICATION</scope>
</reference>
<dbReference type="PANTHER" id="PTHR46013">
    <property type="entry name" value="VASCULAR CELL ADHESION MOLECULE 1"/>
    <property type="match status" value="1"/>
</dbReference>
<comment type="subunit">
    <text evidence="4">Predominantly monomer of isoform CD22-beta. Also found as heterodimer of isoform CD22-beta and a shorter isoform. Interacts with PTPN6/SHP-1, LYN, SYK, PIK3R1/PIK3R2 and PLCG1 upon phosphorylation. Interacts with GRB2, INPP5D and SHC1 upon phosphorylation. May form a complex with INPP5D/SHIP, GRB2 and SHC1.</text>
</comment>
<evidence type="ECO:0000256" key="3">
    <source>
        <dbReference type="ARBA" id="ARBA00045430"/>
    </source>
</evidence>
<comment type="function">
    <text evidence="3">Most highly expressed siglec (sialic acid-binding immunoglobulin-like lectin) on B-cells that plays a role in various aspects of B-cell biology including differentiation, antigen presentation, and trafficking to bone marrow. Binds to alpha 2,6-linked sialic acid residues of surface molecules such as CD22 itself, CD45 and IgM in a cis configuration. Can also bind to ligands on other cells as an adhesion molecule in a trans configuration. Acts as an inhibitory coreceptor on the surface of B-cells and inhibits B-cell receptor induced signaling, characterized by inhibition of the calcium mobilization and cellular activation. Mechanistically, the immunoreceptor tyrosine-based inhibitory motif domain is phosphorylated by the Src kinase LYN, which in turn leads to the recruitment of the protein tyrosine phosphatase 1/PTPN6, leading to the negative regulation of BCR signaling. If this negative signaling from is of sufficient strength, apoptosis of the B-cell can be induced.</text>
</comment>
<evidence type="ECO:0000313" key="9">
    <source>
        <dbReference type="Ensembl" id="ENSPNAP00000002160.2"/>
    </source>
</evidence>
<dbReference type="InterPro" id="IPR003599">
    <property type="entry name" value="Ig_sub"/>
</dbReference>
<dbReference type="Pfam" id="PF13927">
    <property type="entry name" value="Ig_3"/>
    <property type="match status" value="1"/>
</dbReference>
<accession>A0A3B4BUH0</accession>
<dbReference type="OMA" id="FVGTNIF"/>
<dbReference type="InterPro" id="IPR007110">
    <property type="entry name" value="Ig-like_dom"/>
</dbReference>
<evidence type="ECO:0000256" key="2">
    <source>
        <dbReference type="ARBA" id="ARBA00041781"/>
    </source>
</evidence>
<evidence type="ECO:0000256" key="6">
    <source>
        <dbReference type="SAM" id="Phobius"/>
    </source>
</evidence>
<dbReference type="AlphaFoldDB" id="A0A3B4BUH0"/>
<reference evidence="9" key="3">
    <citation type="submission" date="2025-09" db="UniProtKB">
        <authorList>
            <consortium name="Ensembl"/>
        </authorList>
    </citation>
    <scope>IDENTIFICATION</scope>
</reference>
<dbReference type="Pfam" id="PF24518">
    <property type="entry name" value="Ig_CD22"/>
    <property type="match status" value="1"/>
</dbReference>
<organism evidence="9 10">
    <name type="scientific">Pygocentrus nattereri</name>
    <name type="common">Red-bellied piranha</name>
    <dbReference type="NCBI Taxonomy" id="42514"/>
    <lineage>
        <taxon>Eukaryota</taxon>
        <taxon>Metazoa</taxon>
        <taxon>Chordata</taxon>
        <taxon>Craniata</taxon>
        <taxon>Vertebrata</taxon>
        <taxon>Euteleostomi</taxon>
        <taxon>Actinopterygii</taxon>
        <taxon>Neopterygii</taxon>
        <taxon>Teleostei</taxon>
        <taxon>Ostariophysi</taxon>
        <taxon>Characiformes</taxon>
        <taxon>Characoidei</taxon>
        <taxon>Pygocentrus</taxon>
    </lineage>
</organism>
<dbReference type="InterPro" id="IPR013783">
    <property type="entry name" value="Ig-like_fold"/>
</dbReference>
<feature type="domain" description="Ig-like" evidence="8">
    <location>
        <begin position="696"/>
        <end position="779"/>
    </location>
</feature>
<feature type="signal peptide" evidence="7">
    <location>
        <begin position="1"/>
        <end position="23"/>
    </location>
</feature>
<dbReference type="InterPro" id="IPR036179">
    <property type="entry name" value="Ig-like_dom_sf"/>
</dbReference>
<dbReference type="SUPFAM" id="SSF48726">
    <property type="entry name" value="Immunoglobulin"/>
    <property type="match status" value="6"/>
</dbReference>
<evidence type="ECO:0000256" key="4">
    <source>
        <dbReference type="ARBA" id="ARBA00046458"/>
    </source>
</evidence>
<feature type="domain" description="Ig-like" evidence="8">
    <location>
        <begin position="330"/>
        <end position="414"/>
    </location>
</feature>
<dbReference type="Gene3D" id="2.60.40.10">
    <property type="entry name" value="Immunoglobulins"/>
    <property type="match status" value="8"/>
</dbReference>
<feature type="region of interest" description="Disordered" evidence="5">
    <location>
        <begin position="988"/>
        <end position="1019"/>
    </location>
</feature>
<feature type="domain" description="Ig-like" evidence="8">
    <location>
        <begin position="244"/>
        <end position="325"/>
    </location>
</feature>
<feature type="region of interest" description="Disordered" evidence="5">
    <location>
        <begin position="862"/>
        <end position="882"/>
    </location>
</feature>
<dbReference type="InterPro" id="IPR056386">
    <property type="entry name" value="Ig_CD22"/>
</dbReference>
<sequence>MCPVWKLLLLLVILSLNSSLTTTEKLITITEKTATREEGSCITINCTYKAQEDMQLLWFKDPQWNETVNKFNGIIVYSNTKDRPQSPQYSSRVEYQGGYERNGSQSASCTLRIKDLQMSDSGTYSFRFIKGENKYMSKPLHLTINPNPCKVHLQYPQKDTFIESDTVTLQCSTSAQCQSYAEWQSYSSANVSEPTSEDEGQDKVSELQLKVTWMDDGRTLSCRPPGSTDDCQARKVTLAVEYAPRETKIVVSSEDVKEGETVTLCCSNKARPNASYMWYKDGKNVFSQSTENYILNDVKPEDSGEYRCQASNHHGKNNSTVRMLNVKYAPKGVEVKVEPRDVNKGDEVRLTCSVQKSNPEVPQNSYRWYKDNSELPEHGKELHIPSATSNNTGWYHCRANNGIRSTDSNPIEISVKYAPEGTSIQGPSEIKLGSALHLRCFSNANPEADRYSWYYKSEDKLEYVVLSHMTPHKEHQIEKVALGNSGRYMCSSRNVIGAGLNSTGFKVYILYPPRQLNLIMAPVVRETEVLNIYCTVESYPEAKMTLSRTSLTNPSIKTEMVVSKSSNKLTFSGNVSDSYAGEYTCTAENSEGKNYTTQELTVLYAPKDVEVLVHPSEELKEGTELKLTCTARSKPSVSKYTWKKSLGTDTKIIGEKHILTMHALVVSDAGNYYCTASNVLGINQSASVQIRVKYRPHITIIHNLTSLGLWDREAPVQLACKADCYPAATDYKWYRKDGKTDITVAIGQNYTVQPQDPGIYFCKAKNEMGESTSEPAELFGFFHQILPKILISIFLICILIGVIILVHRIFMRKRSSDGAVSQSRLFAVIPSRSSTVSNFFLGSWNHTRENLMIEDEMDSWHHSGNQSAATAHSDSSTDRHNLAGRPVANIHTVYDAVKLPQAIQKDSTASTVNYANLQIKDPTKSSDGERAVYAVVSKNKQNTKVVQGGNEDYENISGVNAARPDFSNIIWDSSSSEEEEELNYTQVTVTGTPLHKPRHRGNDSSSDEEYRTEYSQVKM</sequence>
<name>A0A3B4BUH0_PYGNA</name>
<dbReference type="CDD" id="cd00096">
    <property type="entry name" value="Ig"/>
    <property type="match status" value="3"/>
</dbReference>
<proteinExistence type="predicted"/>